<accession>A0A0F9ILP1</accession>
<dbReference type="EMBL" id="LAZR01018855">
    <property type="protein sequence ID" value="KKL94720.1"/>
    <property type="molecule type" value="Genomic_DNA"/>
</dbReference>
<dbReference type="AlphaFoldDB" id="A0A0F9ILP1"/>
<reference evidence="1" key="1">
    <citation type="journal article" date="2015" name="Nature">
        <title>Complex archaea that bridge the gap between prokaryotes and eukaryotes.</title>
        <authorList>
            <person name="Spang A."/>
            <person name="Saw J.H."/>
            <person name="Jorgensen S.L."/>
            <person name="Zaremba-Niedzwiedzka K."/>
            <person name="Martijn J."/>
            <person name="Lind A.E."/>
            <person name="van Eijk R."/>
            <person name="Schleper C."/>
            <person name="Guy L."/>
            <person name="Ettema T.J."/>
        </authorList>
    </citation>
    <scope>NUCLEOTIDE SEQUENCE</scope>
</reference>
<sequence>MSIVITSGAVRGHKEVTDRVNRSVLKGIKRGIQDTLDEFLPIIAFMPDSKRALTGRTAKGLHMREAFEDAVNDIIDSFSRLSSKRILRWSQIKVLTIAAVDYAQYHFRARGFYVNPSTAGTKPMRFSSFKIRAVRNVRLQIFRALNTAGLETRAKFTVG</sequence>
<protein>
    <submittedName>
        <fullName evidence="1">Uncharacterized protein</fullName>
    </submittedName>
</protein>
<evidence type="ECO:0000313" key="1">
    <source>
        <dbReference type="EMBL" id="KKL94720.1"/>
    </source>
</evidence>
<gene>
    <name evidence="1" type="ORF">LCGC14_1861850</name>
</gene>
<name>A0A0F9ILP1_9ZZZZ</name>
<comment type="caution">
    <text evidence="1">The sequence shown here is derived from an EMBL/GenBank/DDBJ whole genome shotgun (WGS) entry which is preliminary data.</text>
</comment>
<organism evidence="1">
    <name type="scientific">marine sediment metagenome</name>
    <dbReference type="NCBI Taxonomy" id="412755"/>
    <lineage>
        <taxon>unclassified sequences</taxon>
        <taxon>metagenomes</taxon>
        <taxon>ecological metagenomes</taxon>
    </lineage>
</organism>
<proteinExistence type="predicted"/>